<dbReference type="EMBL" id="JAVIJP010000036">
    <property type="protein sequence ID" value="KAL3628758.1"/>
    <property type="molecule type" value="Genomic_DNA"/>
</dbReference>
<organism evidence="1 2">
    <name type="scientific">Castilleja foliolosa</name>
    <dbReference type="NCBI Taxonomy" id="1961234"/>
    <lineage>
        <taxon>Eukaryota</taxon>
        <taxon>Viridiplantae</taxon>
        <taxon>Streptophyta</taxon>
        <taxon>Embryophyta</taxon>
        <taxon>Tracheophyta</taxon>
        <taxon>Spermatophyta</taxon>
        <taxon>Magnoliopsida</taxon>
        <taxon>eudicotyledons</taxon>
        <taxon>Gunneridae</taxon>
        <taxon>Pentapetalae</taxon>
        <taxon>asterids</taxon>
        <taxon>lamiids</taxon>
        <taxon>Lamiales</taxon>
        <taxon>Orobanchaceae</taxon>
        <taxon>Pedicularideae</taxon>
        <taxon>Castillejinae</taxon>
        <taxon>Castilleja</taxon>
    </lineage>
</organism>
<evidence type="ECO:0000313" key="2">
    <source>
        <dbReference type="Proteomes" id="UP001632038"/>
    </source>
</evidence>
<dbReference type="AlphaFoldDB" id="A0ABD3CGN6"/>
<gene>
    <name evidence="1" type="ORF">CASFOL_027804</name>
</gene>
<keyword evidence="2" id="KW-1185">Reference proteome</keyword>
<protein>
    <submittedName>
        <fullName evidence="1">Uncharacterized protein</fullName>
    </submittedName>
</protein>
<evidence type="ECO:0000313" key="1">
    <source>
        <dbReference type="EMBL" id="KAL3628758.1"/>
    </source>
</evidence>
<sequence>MEERIEYVDCWVFDDGEQIWTKSHSVGPIKEKIMNWVLRCLKDGRVLGKRPNGELIVFNSETKCVEDLFYIGHNFEIYDYTASMAYIKGMEKVTLTKRWH</sequence>
<dbReference type="Proteomes" id="UP001632038">
    <property type="component" value="Unassembled WGS sequence"/>
</dbReference>
<proteinExistence type="predicted"/>
<reference evidence="2" key="1">
    <citation type="journal article" date="2024" name="IScience">
        <title>Strigolactones Initiate the Formation of Haustorium-like Structures in Castilleja.</title>
        <authorList>
            <person name="Buerger M."/>
            <person name="Peterson D."/>
            <person name="Chory J."/>
        </authorList>
    </citation>
    <scope>NUCLEOTIDE SEQUENCE [LARGE SCALE GENOMIC DNA]</scope>
</reference>
<comment type="caution">
    <text evidence="1">The sequence shown here is derived from an EMBL/GenBank/DDBJ whole genome shotgun (WGS) entry which is preliminary data.</text>
</comment>
<name>A0ABD3CGN6_9LAMI</name>
<accession>A0ABD3CGN6</accession>